<proteinExistence type="predicted"/>
<gene>
    <name evidence="2" type="ORF">PCON_10244</name>
</gene>
<feature type="compositionally biased region" description="Basic and acidic residues" evidence="1">
    <location>
        <begin position="1"/>
        <end position="24"/>
    </location>
</feature>
<evidence type="ECO:0000313" key="3">
    <source>
        <dbReference type="Proteomes" id="UP000018144"/>
    </source>
</evidence>
<keyword evidence="3" id="KW-1185">Reference proteome</keyword>
<accession>U4L4I6</accession>
<dbReference type="EMBL" id="HF935554">
    <property type="protein sequence ID" value="CCX10650.1"/>
    <property type="molecule type" value="Genomic_DNA"/>
</dbReference>
<protein>
    <submittedName>
        <fullName evidence="2">Uncharacterized protein</fullName>
    </submittedName>
</protein>
<name>U4L4I6_PYROM</name>
<sequence length="165" mass="18873">MSIEDNKDIKSINNTKDIKHSENRKNRKFRTITESSEIMSCESPKSIENMAMDLVDDDSDIELDLDLQSSLFPSDPNAMDIIHHKCLNYNCRAFYTGPRCDQCTQDDSIERALEDLVQRTPSAERERKRKRADTRVEVKLNIPALVGIAGWNEADEKAGDKPGKW</sequence>
<reference evidence="2 3" key="1">
    <citation type="journal article" date="2013" name="PLoS Genet.">
        <title>The genome and development-dependent transcriptomes of Pyronema confluens: a window into fungal evolution.</title>
        <authorList>
            <person name="Traeger S."/>
            <person name="Altegoer F."/>
            <person name="Freitag M."/>
            <person name="Gabaldon T."/>
            <person name="Kempken F."/>
            <person name="Kumar A."/>
            <person name="Marcet-Houben M."/>
            <person name="Poggeler S."/>
            <person name="Stajich J.E."/>
            <person name="Nowrousian M."/>
        </authorList>
    </citation>
    <scope>NUCLEOTIDE SEQUENCE [LARGE SCALE GENOMIC DNA]</scope>
    <source>
        <strain evidence="3">CBS 100304</strain>
        <tissue evidence="2">Vegetative mycelium</tissue>
    </source>
</reference>
<dbReference type="AlphaFoldDB" id="U4L4I6"/>
<evidence type="ECO:0000256" key="1">
    <source>
        <dbReference type="SAM" id="MobiDB-lite"/>
    </source>
</evidence>
<feature type="region of interest" description="Disordered" evidence="1">
    <location>
        <begin position="1"/>
        <end position="28"/>
    </location>
</feature>
<dbReference type="Proteomes" id="UP000018144">
    <property type="component" value="Unassembled WGS sequence"/>
</dbReference>
<evidence type="ECO:0000313" key="2">
    <source>
        <dbReference type="EMBL" id="CCX10650.1"/>
    </source>
</evidence>
<organism evidence="2 3">
    <name type="scientific">Pyronema omphalodes (strain CBS 100304)</name>
    <name type="common">Pyronema confluens</name>
    <dbReference type="NCBI Taxonomy" id="1076935"/>
    <lineage>
        <taxon>Eukaryota</taxon>
        <taxon>Fungi</taxon>
        <taxon>Dikarya</taxon>
        <taxon>Ascomycota</taxon>
        <taxon>Pezizomycotina</taxon>
        <taxon>Pezizomycetes</taxon>
        <taxon>Pezizales</taxon>
        <taxon>Pyronemataceae</taxon>
        <taxon>Pyronema</taxon>
    </lineage>
</organism>